<reference evidence="2 3" key="1">
    <citation type="submission" date="2020-01" db="EMBL/GenBank/DDBJ databases">
        <title>Insect and environment-associated Actinomycetes.</title>
        <authorList>
            <person name="Currrie C."/>
            <person name="Chevrette M."/>
            <person name="Carlson C."/>
            <person name="Stubbendieck R."/>
            <person name="Wendt-Pienkowski E."/>
        </authorList>
    </citation>
    <scope>NUCLEOTIDE SEQUENCE [LARGE SCALE GENOMIC DNA]</scope>
    <source>
        <strain evidence="2 3">SID7590</strain>
    </source>
</reference>
<organism evidence="2 3">
    <name type="scientific">Streptomyces parvus</name>
    <dbReference type="NCBI Taxonomy" id="66428"/>
    <lineage>
        <taxon>Bacteria</taxon>
        <taxon>Bacillati</taxon>
        <taxon>Actinomycetota</taxon>
        <taxon>Actinomycetes</taxon>
        <taxon>Kitasatosporales</taxon>
        <taxon>Streptomycetaceae</taxon>
        <taxon>Streptomyces</taxon>
    </lineage>
</organism>
<evidence type="ECO:0000313" key="3">
    <source>
        <dbReference type="Proteomes" id="UP000469670"/>
    </source>
</evidence>
<feature type="transmembrane region" description="Helical" evidence="1">
    <location>
        <begin position="43"/>
        <end position="65"/>
    </location>
</feature>
<comment type="caution">
    <text evidence="2">The sequence shown here is derived from an EMBL/GenBank/DDBJ whole genome shotgun (WGS) entry which is preliminary data.</text>
</comment>
<dbReference type="EMBL" id="JAAGMP010000411">
    <property type="protein sequence ID" value="NEC18284.1"/>
    <property type="molecule type" value="Genomic_DNA"/>
</dbReference>
<proteinExistence type="predicted"/>
<dbReference type="AlphaFoldDB" id="A0A7K3RSZ6"/>
<feature type="transmembrane region" description="Helical" evidence="1">
    <location>
        <begin position="139"/>
        <end position="157"/>
    </location>
</feature>
<accession>A0A7K3RSZ6</accession>
<dbReference type="Proteomes" id="UP000469670">
    <property type="component" value="Unassembled WGS sequence"/>
</dbReference>
<sequence>MTQSDEEWPWLEDRPVFTTCGEKGGNVTVVPVGAVLKPFTGRFWLYVVGFVVSVTLVVVGTWLAIFRPQGASPGGSWWWLALALPATGFALLWFAGIYVEGMHRIMRERPRNLLLLAGLLGGSALGLAVPAALGSAEGFVPASLLSAFSCAVTGLCATRGIRRARKDVTRILRLRATGTAHTGAIAALPDPKAWNSGGDVPIRYRDNSTGAERTVTVRVNTWAHRIPVPGTPVIVRTDEDGDLLVELDPDHPVEYFSDSRRYERDTSGGGSM</sequence>
<name>A0A7K3RSZ6_9ACTN</name>
<keyword evidence="1" id="KW-0472">Membrane</keyword>
<dbReference type="RefSeq" id="WP_164201018.1">
    <property type="nucleotide sequence ID" value="NZ_JAAGMP010000411.1"/>
</dbReference>
<keyword evidence="1" id="KW-1133">Transmembrane helix</keyword>
<keyword evidence="1" id="KW-0812">Transmembrane</keyword>
<gene>
    <name evidence="2" type="ORF">G3I50_08405</name>
</gene>
<evidence type="ECO:0000313" key="2">
    <source>
        <dbReference type="EMBL" id="NEC18284.1"/>
    </source>
</evidence>
<feature type="transmembrane region" description="Helical" evidence="1">
    <location>
        <begin position="113"/>
        <end position="133"/>
    </location>
</feature>
<protein>
    <submittedName>
        <fullName evidence="2">Uncharacterized protein</fullName>
    </submittedName>
</protein>
<feature type="transmembrane region" description="Helical" evidence="1">
    <location>
        <begin position="77"/>
        <end position="101"/>
    </location>
</feature>
<evidence type="ECO:0000256" key="1">
    <source>
        <dbReference type="SAM" id="Phobius"/>
    </source>
</evidence>